<gene>
    <name evidence="1" type="ORF">HGG79_13250</name>
</gene>
<evidence type="ECO:0000313" key="1">
    <source>
        <dbReference type="EMBL" id="MBC2398732.1"/>
    </source>
</evidence>
<name>A0A923E8V6_CLOTT</name>
<organism evidence="1 2">
    <name type="scientific">Clostridium tetanomorphum</name>
    <dbReference type="NCBI Taxonomy" id="1553"/>
    <lineage>
        <taxon>Bacteria</taxon>
        <taxon>Bacillati</taxon>
        <taxon>Bacillota</taxon>
        <taxon>Clostridia</taxon>
        <taxon>Eubacteriales</taxon>
        <taxon>Clostridiaceae</taxon>
        <taxon>Clostridium</taxon>
    </lineage>
</organism>
<dbReference type="EMBL" id="JAAZWO010000017">
    <property type="protein sequence ID" value="MBC2398732.1"/>
    <property type="molecule type" value="Genomic_DNA"/>
</dbReference>
<evidence type="ECO:0008006" key="3">
    <source>
        <dbReference type="Google" id="ProtNLM"/>
    </source>
</evidence>
<keyword evidence="2" id="KW-1185">Reference proteome</keyword>
<dbReference type="RefSeq" id="WP_173680571.1">
    <property type="nucleotide sequence ID" value="NZ_JAAZWO010000017.1"/>
</dbReference>
<dbReference type="AlphaFoldDB" id="A0A923E8V6"/>
<sequence>MNVRIIDTSVLVNILDIPNMNQNHKEAIDEFKKLIESNQDTLILPLATIIETGNHIAHISDGNIRRQKAELFAKYLEKTAKGEAPWEYYCRELDKDDLLAMANEFPNCATRETGIGDMSIIRAYEKYKAEIPAIGNIMIWSFDGHLQGYNEELTLPTRRRNR</sequence>
<evidence type="ECO:0000313" key="2">
    <source>
        <dbReference type="Proteomes" id="UP000563151"/>
    </source>
</evidence>
<proteinExistence type="predicted"/>
<dbReference type="SUPFAM" id="SSF88723">
    <property type="entry name" value="PIN domain-like"/>
    <property type="match status" value="1"/>
</dbReference>
<protein>
    <recommendedName>
        <fullName evidence="3">PIN domain-containing protein</fullName>
    </recommendedName>
</protein>
<dbReference type="Proteomes" id="UP000563151">
    <property type="component" value="Unassembled WGS sequence"/>
</dbReference>
<dbReference type="InterPro" id="IPR029060">
    <property type="entry name" value="PIN-like_dom_sf"/>
</dbReference>
<dbReference type="Gene3D" id="3.40.50.1010">
    <property type="entry name" value="5'-nuclease"/>
    <property type="match status" value="1"/>
</dbReference>
<reference evidence="1 2" key="1">
    <citation type="submission" date="2020-04" db="EMBL/GenBank/DDBJ databases">
        <title>Genomic insights into acetone-butanol-ethanol (ABE) fermentation by sequencing solventogenic clostridia strains.</title>
        <authorList>
            <person name="Brown S."/>
        </authorList>
    </citation>
    <scope>NUCLEOTIDE SEQUENCE [LARGE SCALE GENOMIC DNA]</scope>
    <source>
        <strain evidence="1 2">DJ011</strain>
    </source>
</reference>
<comment type="caution">
    <text evidence="1">The sequence shown here is derived from an EMBL/GenBank/DDBJ whole genome shotgun (WGS) entry which is preliminary data.</text>
</comment>
<accession>A0A923E8V6</accession>